<protein>
    <submittedName>
        <fullName evidence="1">Uncharacterized protein</fullName>
    </submittedName>
</protein>
<keyword evidence="2" id="KW-1185">Reference proteome</keyword>
<organism evidence="1 2">
    <name type="scientific">Abeliophyllum distichum</name>
    <dbReference type="NCBI Taxonomy" id="126358"/>
    <lineage>
        <taxon>Eukaryota</taxon>
        <taxon>Viridiplantae</taxon>
        <taxon>Streptophyta</taxon>
        <taxon>Embryophyta</taxon>
        <taxon>Tracheophyta</taxon>
        <taxon>Spermatophyta</taxon>
        <taxon>Magnoliopsida</taxon>
        <taxon>eudicotyledons</taxon>
        <taxon>Gunneridae</taxon>
        <taxon>Pentapetalae</taxon>
        <taxon>asterids</taxon>
        <taxon>lamiids</taxon>
        <taxon>Lamiales</taxon>
        <taxon>Oleaceae</taxon>
        <taxon>Forsythieae</taxon>
        <taxon>Abeliophyllum</taxon>
    </lineage>
</organism>
<evidence type="ECO:0000313" key="1">
    <source>
        <dbReference type="EMBL" id="KAL2491600.1"/>
    </source>
</evidence>
<proteinExistence type="predicted"/>
<accession>A0ABD1RT74</accession>
<name>A0ABD1RT74_9LAMI</name>
<reference evidence="2" key="1">
    <citation type="submission" date="2024-07" db="EMBL/GenBank/DDBJ databases">
        <title>Two chromosome-level genome assemblies of Korean endemic species Abeliophyllum distichum and Forsythia ovata (Oleaceae).</title>
        <authorList>
            <person name="Jang H."/>
        </authorList>
    </citation>
    <scope>NUCLEOTIDE SEQUENCE [LARGE SCALE GENOMIC DNA]</scope>
</reference>
<dbReference type="Proteomes" id="UP001604336">
    <property type="component" value="Unassembled WGS sequence"/>
</dbReference>
<comment type="caution">
    <text evidence="1">The sequence shown here is derived from an EMBL/GenBank/DDBJ whole genome shotgun (WGS) entry which is preliminary data.</text>
</comment>
<dbReference type="EMBL" id="JBFOLK010000008">
    <property type="protein sequence ID" value="KAL2491600.1"/>
    <property type="molecule type" value="Genomic_DNA"/>
</dbReference>
<sequence length="106" mass="12270">MFTIPHYDVLVVRIVVARNRFRKKLVDNGSSAIVIFWNTYEQMKIETLLAHLPESVYDLTDYCVILKEIIRLADTIGEDLLAIHTFMEFLVVDKMSAYHGVLDRPA</sequence>
<dbReference type="AlphaFoldDB" id="A0ABD1RT74"/>
<gene>
    <name evidence="1" type="ORF">Adt_27228</name>
</gene>
<evidence type="ECO:0000313" key="2">
    <source>
        <dbReference type="Proteomes" id="UP001604336"/>
    </source>
</evidence>